<reference evidence="1 2" key="1">
    <citation type="submission" date="2020-04" db="EMBL/GenBank/DDBJ databases">
        <title>Sequencing and Assembly of C. fimi.</title>
        <authorList>
            <person name="Ramsey A.R."/>
        </authorList>
    </citation>
    <scope>NUCLEOTIDE SEQUENCE [LARGE SCALE GENOMIC DNA]</scope>
    <source>
        <strain evidence="1 2">SB</strain>
    </source>
</reference>
<organism evidence="1 2">
    <name type="scientific">Cellulomonas fimi</name>
    <dbReference type="NCBI Taxonomy" id="1708"/>
    <lineage>
        <taxon>Bacteria</taxon>
        <taxon>Bacillati</taxon>
        <taxon>Actinomycetota</taxon>
        <taxon>Actinomycetes</taxon>
        <taxon>Micrococcales</taxon>
        <taxon>Cellulomonadaceae</taxon>
        <taxon>Cellulomonas</taxon>
    </lineage>
</organism>
<keyword evidence="2" id="KW-1185">Reference proteome</keyword>
<protein>
    <submittedName>
        <fullName evidence="1">Uncharacterized protein</fullName>
    </submittedName>
</protein>
<proteinExistence type="predicted"/>
<dbReference type="RefSeq" id="WP_169324429.1">
    <property type="nucleotide sequence ID" value="NZ_JABCJJ010000008.1"/>
</dbReference>
<accession>A0A7Y0QIA2</accession>
<name>A0A7Y0QIA2_CELFI</name>
<gene>
    <name evidence="1" type="ORF">HIR71_07450</name>
</gene>
<dbReference type="EMBL" id="JABCJJ010000008">
    <property type="protein sequence ID" value="NMR20057.1"/>
    <property type="molecule type" value="Genomic_DNA"/>
</dbReference>
<dbReference type="Proteomes" id="UP000562124">
    <property type="component" value="Unassembled WGS sequence"/>
</dbReference>
<sequence>MFWSRDKKIAAGVLASSVAVIAGLSLLGGGTIRACSAVGYADISPIQLQFDPGVEVDAVAACFGTDCEPVILAGTNGRWSVPQTQEYLQGAQPGSITHVAVRAEADGEVVADRVVELSSERVDGSGWPECPGPHRYLPAVVGVAPAA</sequence>
<dbReference type="AlphaFoldDB" id="A0A7Y0QIA2"/>
<comment type="caution">
    <text evidence="1">The sequence shown here is derived from an EMBL/GenBank/DDBJ whole genome shotgun (WGS) entry which is preliminary data.</text>
</comment>
<evidence type="ECO:0000313" key="2">
    <source>
        <dbReference type="Proteomes" id="UP000562124"/>
    </source>
</evidence>
<evidence type="ECO:0000313" key="1">
    <source>
        <dbReference type="EMBL" id="NMR20057.1"/>
    </source>
</evidence>